<proteinExistence type="predicted"/>
<keyword evidence="4" id="KW-1185">Reference proteome</keyword>
<evidence type="ECO:0000313" key="1">
    <source>
        <dbReference type="EMBL" id="GIE45916.1"/>
    </source>
</evidence>
<dbReference type="Proteomes" id="UP000631312">
    <property type="component" value="Unassembled WGS sequence"/>
</dbReference>
<reference evidence="1 4" key="2">
    <citation type="submission" date="2021-01" db="EMBL/GenBank/DDBJ databases">
        <title>Whole genome shotgun sequence of Actinoplanes lobatus NBRC 12513.</title>
        <authorList>
            <person name="Komaki H."/>
            <person name="Tamura T."/>
        </authorList>
    </citation>
    <scope>NUCLEOTIDE SEQUENCE [LARGE SCALE GENOMIC DNA]</scope>
    <source>
        <strain evidence="1 4">NBRC 12513</strain>
    </source>
</reference>
<dbReference type="EMBL" id="BOMP01000179">
    <property type="protein sequence ID" value="GIE45916.1"/>
    <property type="molecule type" value="Genomic_DNA"/>
</dbReference>
<evidence type="ECO:0000313" key="3">
    <source>
        <dbReference type="Proteomes" id="UP000590511"/>
    </source>
</evidence>
<dbReference type="AlphaFoldDB" id="A0A7W7ML99"/>
<gene>
    <name evidence="1" type="ORF">Alo02nite_88140</name>
    <name evidence="2" type="ORF">BJ964_008710</name>
</gene>
<dbReference type="EMBL" id="JACHNC010000001">
    <property type="protein sequence ID" value="MBB4754549.1"/>
    <property type="molecule type" value="Genomic_DNA"/>
</dbReference>
<protein>
    <submittedName>
        <fullName evidence="2">Uncharacterized protein</fullName>
    </submittedName>
</protein>
<accession>A0A7W7ML99</accession>
<evidence type="ECO:0000313" key="2">
    <source>
        <dbReference type="EMBL" id="MBB4754549.1"/>
    </source>
</evidence>
<evidence type="ECO:0000313" key="4">
    <source>
        <dbReference type="Proteomes" id="UP000631312"/>
    </source>
</evidence>
<sequence>MTDFDFSDDFSDDFSEDLCGCDGLDGLDSDPVADTSVPMIDYGSLPVSGDTAALIQQLNGQLSLAGDLSGGYADPGVPGIAPSVQNTLDLINNTYGASPETLNWLNGMNNSISSYGEVSNDVHRYELGYDD</sequence>
<name>A0A7W7ML99_9ACTN</name>
<reference evidence="2 3" key="1">
    <citation type="submission" date="2020-08" db="EMBL/GenBank/DDBJ databases">
        <title>Sequencing the genomes of 1000 actinobacteria strains.</title>
        <authorList>
            <person name="Klenk H.-P."/>
        </authorList>
    </citation>
    <scope>NUCLEOTIDE SEQUENCE [LARGE SCALE GENOMIC DNA]</scope>
    <source>
        <strain evidence="2 3">DSM 43150</strain>
    </source>
</reference>
<dbReference type="Proteomes" id="UP000590511">
    <property type="component" value="Unassembled WGS sequence"/>
</dbReference>
<comment type="caution">
    <text evidence="2">The sequence shown here is derived from an EMBL/GenBank/DDBJ whole genome shotgun (WGS) entry which is preliminary data.</text>
</comment>
<dbReference type="RefSeq" id="WP_188126080.1">
    <property type="nucleotide sequence ID" value="NZ_BOMP01000179.1"/>
</dbReference>
<organism evidence="2 3">
    <name type="scientific">Actinoplanes lobatus</name>
    <dbReference type="NCBI Taxonomy" id="113568"/>
    <lineage>
        <taxon>Bacteria</taxon>
        <taxon>Bacillati</taxon>
        <taxon>Actinomycetota</taxon>
        <taxon>Actinomycetes</taxon>
        <taxon>Micromonosporales</taxon>
        <taxon>Micromonosporaceae</taxon>
        <taxon>Actinoplanes</taxon>
    </lineage>
</organism>